<proteinExistence type="predicted"/>
<feature type="short sequence motif" description="DGA/G" evidence="4">
    <location>
        <begin position="203"/>
        <end position="205"/>
    </location>
</feature>
<keyword evidence="3 4" id="KW-0443">Lipid metabolism</keyword>
<feature type="active site" description="Nucleophile" evidence="4">
    <location>
        <position position="50"/>
    </location>
</feature>
<dbReference type="EMBL" id="BMGH01000001">
    <property type="protein sequence ID" value="GGC99285.1"/>
    <property type="molecule type" value="Genomic_DNA"/>
</dbReference>
<dbReference type="PANTHER" id="PTHR14226">
    <property type="entry name" value="NEUROPATHY TARGET ESTERASE/SWISS CHEESE D.MELANOGASTER"/>
    <property type="match status" value="1"/>
</dbReference>
<evidence type="ECO:0000256" key="2">
    <source>
        <dbReference type="ARBA" id="ARBA00022963"/>
    </source>
</evidence>
<dbReference type="SUPFAM" id="SSF52151">
    <property type="entry name" value="FabD/lysophospholipase-like"/>
    <property type="match status" value="1"/>
</dbReference>
<reference evidence="6" key="1">
    <citation type="journal article" date="2014" name="Int. J. Syst. Evol. Microbiol.">
        <title>Complete genome sequence of Corynebacterium casei LMG S-19264T (=DSM 44701T), isolated from a smear-ripened cheese.</title>
        <authorList>
            <consortium name="US DOE Joint Genome Institute (JGI-PGF)"/>
            <person name="Walter F."/>
            <person name="Albersmeier A."/>
            <person name="Kalinowski J."/>
            <person name="Ruckert C."/>
        </authorList>
    </citation>
    <scope>NUCLEOTIDE SEQUENCE</scope>
    <source>
        <strain evidence="6">CGMCC 1.12921</strain>
    </source>
</reference>
<dbReference type="PANTHER" id="PTHR14226:SF78">
    <property type="entry name" value="SLR0060 PROTEIN"/>
    <property type="match status" value="1"/>
</dbReference>
<dbReference type="Proteomes" id="UP000613582">
    <property type="component" value="Unassembled WGS sequence"/>
</dbReference>
<keyword evidence="1 4" id="KW-0378">Hydrolase</keyword>
<sequence>MPGSKADQPERKLIDLALQGGGSHGAFSWGVLDYLLEDDRIDFAGITAASAGAMNAAVMCYGLAKGGPDAARKELARFWYEISQINSHMGIFSNPLLDHVPEMQRMTDWLSFTMMESFVHAISPYQFNPLKINPLRDILTDIVDFEVLQNCKMSRLYVSATNVRTGRVKVFQTQEVTADAIMASACLPYLYQAVEIGGEAYWDGGFSGNPPLFPLFYDRATRDLLVVHINPIRREEVPRTATEINNRINEISFNSSLLKEMRAVAFVQRLLNDDMLKDEYRDRYSNILFHSIRADKVLRDLSIASKYNTNWHFFEDLKLRGRETAKLWLNQSYDRIGHESTVDLHTEFLDNPSI</sequence>
<dbReference type="PROSITE" id="PS51635">
    <property type="entry name" value="PNPLA"/>
    <property type="match status" value="1"/>
</dbReference>
<evidence type="ECO:0000256" key="4">
    <source>
        <dbReference type="PROSITE-ProRule" id="PRU01161"/>
    </source>
</evidence>
<dbReference type="Gene3D" id="3.40.1090.10">
    <property type="entry name" value="Cytosolic phospholipase A2 catalytic domain"/>
    <property type="match status" value="2"/>
</dbReference>
<comment type="caution">
    <text evidence="4">Lacks conserved residue(s) required for the propagation of feature annotation.</text>
</comment>
<feature type="active site" description="Proton acceptor" evidence="4">
    <location>
        <position position="203"/>
    </location>
</feature>
<dbReference type="InterPro" id="IPR050301">
    <property type="entry name" value="NTE"/>
</dbReference>
<reference evidence="6" key="2">
    <citation type="submission" date="2020-09" db="EMBL/GenBank/DDBJ databases">
        <authorList>
            <person name="Sun Q."/>
            <person name="Zhou Y."/>
        </authorList>
    </citation>
    <scope>NUCLEOTIDE SEQUENCE</scope>
    <source>
        <strain evidence="6">CGMCC 1.12921</strain>
    </source>
</reference>
<dbReference type="RefSeq" id="WP_188159744.1">
    <property type="nucleotide sequence ID" value="NZ_BMGH01000001.1"/>
</dbReference>
<evidence type="ECO:0000259" key="5">
    <source>
        <dbReference type="PROSITE" id="PS51635"/>
    </source>
</evidence>
<feature type="short sequence motif" description="GXGXXG" evidence="4">
    <location>
        <begin position="20"/>
        <end position="25"/>
    </location>
</feature>
<organism evidence="6 7">
    <name type="scientific">Aquisalinus flavus</name>
    <dbReference type="NCBI Taxonomy" id="1526572"/>
    <lineage>
        <taxon>Bacteria</taxon>
        <taxon>Pseudomonadati</taxon>
        <taxon>Pseudomonadota</taxon>
        <taxon>Alphaproteobacteria</taxon>
        <taxon>Parvularculales</taxon>
        <taxon>Parvularculaceae</taxon>
        <taxon>Aquisalinus</taxon>
    </lineage>
</organism>
<feature type="domain" description="PNPLA" evidence="5">
    <location>
        <begin position="16"/>
        <end position="216"/>
    </location>
</feature>
<keyword evidence="2 4" id="KW-0442">Lipid degradation</keyword>
<comment type="caution">
    <text evidence="6">The sequence shown here is derived from an EMBL/GenBank/DDBJ whole genome shotgun (WGS) entry which is preliminary data.</text>
</comment>
<dbReference type="InterPro" id="IPR002641">
    <property type="entry name" value="PNPLA_dom"/>
</dbReference>
<dbReference type="GO" id="GO:0016787">
    <property type="term" value="F:hydrolase activity"/>
    <property type="evidence" value="ECO:0007669"/>
    <property type="project" value="UniProtKB-UniRule"/>
</dbReference>
<evidence type="ECO:0000313" key="7">
    <source>
        <dbReference type="Proteomes" id="UP000613582"/>
    </source>
</evidence>
<dbReference type="InterPro" id="IPR016035">
    <property type="entry name" value="Acyl_Trfase/lysoPLipase"/>
</dbReference>
<dbReference type="GO" id="GO:0016042">
    <property type="term" value="P:lipid catabolic process"/>
    <property type="evidence" value="ECO:0007669"/>
    <property type="project" value="UniProtKB-UniRule"/>
</dbReference>
<name>A0A8J2V2A4_9PROT</name>
<dbReference type="AlphaFoldDB" id="A0A8J2V2A4"/>
<evidence type="ECO:0000256" key="3">
    <source>
        <dbReference type="ARBA" id="ARBA00023098"/>
    </source>
</evidence>
<accession>A0A8J2V2A4</accession>
<evidence type="ECO:0000313" key="6">
    <source>
        <dbReference type="EMBL" id="GGC99285.1"/>
    </source>
</evidence>
<dbReference type="Pfam" id="PF01734">
    <property type="entry name" value="Patatin"/>
    <property type="match status" value="1"/>
</dbReference>
<evidence type="ECO:0000256" key="1">
    <source>
        <dbReference type="ARBA" id="ARBA00022801"/>
    </source>
</evidence>
<keyword evidence="7" id="KW-1185">Reference proteome</keyword>
<gene>
    <name evidence="6" type="ORF">GCM10011342_05340</name>
</gene>
<protein>
    <submittedName>
        <fullName evidence="6">Alpha/beta hydrolase</fullName>
    </submittedName>
</protein>